<dbReference type="Proteomes" id="UP000295135">
    <property type="component" value="Unassembled WGS sequence"/>
</dbReference>
<dbReference type="InterPro" id="IPR023772">
    <property type="entry name" value="DNA-bd_HTH_TetR-type_CS"/>
</dbReference>
<dbReference type="RefSeq" id="WP_126461168.1">
    <property type="nucleotide sequence ID" value="NZ_AP018721.1"/>
</dbReference>
<dbReference type="PROSITE" id="PS01081">
    <property type="entry name" value="HTH_TETR_1"/>
    <property type="match status" value="1"/>
</dbReference>
<evidence type="ECO:0000313" key="7">
    <source>
        <dbReference type="EMBL" id="TCS71543.1"/>
    </source>
</evidence>
<keyword evidence="4" id="KW-0804">Transcription</keyword>
<proteinExistence type="predicted"/>
<dbReference type="Pfam" id="PF16925">
    <property type="entry name" value="TetR_C_13"/>
    <property type="match status" value="1"/>
</dbReference>
<dbReference type="PRINTS" id="PR00455">
    <property type="entry name" value="HTHTETR"/>
</dbReference>
<dbReference type="EMBL" id="SLZY01000009">
    <property type="protein sequence ID" value="TCS71543.1"/>
    <property type="molecule type" value="Genomic_DNA"/>
</dbReference>
<evidence type="ECO:0000259" key="6">
    <source>
        <dbReference type="PROSITE" id="PS50977"/>
    </source>
</evidence>
<keyword evidence="1" id="KW-0678">Repressor</keyword>
<dbReference type="InterPro" id="IPR036271">
    <property type="entry name" value="Tet_transcr_reg_TetR-rel_C_sf"/>
</dbReference>
<dbReference type="GO" id="GO:0003700">
    <property type="term" value="F:DNA-binding transcription factor activity"/>
    <property type="evidence" value="ECO:0007669"/>
    <property type="project" value="TreeGrafter"/>
</dbReference>
<name>A0A4R3JWV5_9PROT</name>
<dbReference type="PANTHER" id="PTHR30055:SF240">
    <property type="entry name" value="HTH-TYPE TRANSCRIPTIONAL REGULATOR ACRR"/>
    <property type="match status" value="1"/>
</dbReference>
<feature type="domain" description="HTH tetR-type" evidence="6">
    <location>
        <begin position="8"/>
        <end position="68"/>
    </location>
</feature>
<accession>A0A4R3JWV5</accession>
<sequence>MSARLPTEHRQAEMVQAMLTLTEQQGVETITTSDIAKSVGLSQGAVFRHFPNKQSIWLAAIDWVQRTLLAAIDGAAQTKALPLERLQAMFEAHVDFVARHPGVPRLLFHELQRPGDSPVKKSVRALLAAYRRRLIGLLNEAKQAGQARAGLDTDAAATLFIGMIQGLVMQTMLMGKTQAMRPIASGLFAIYLDGIRRPA</sequence>
<evidence type="ECO:0000256" key="5">
    <source>
        <dbReference type="PROSITE-ProRule" id="PRU00335"/>
    </source>
</evidence>
<dbReference type="OrthoDB" id="5293556at2"/>
<dbReference type="InterPro" id="IPR011075">
    <property type="entry name" value="TetR_C"/>
</dbReference>
<dbReference type="InterPro" id="IPR050109">
    <property type="entry name" value="HTH-type_TetR-like_transc_reg"/>
</dbReference>
<comment type="caution">
    <text evidence="7">The sequence shown here is derived from an EMBL/GenBank/DDBJ whole genome shotgun (WGS) entry which is preliminary data.</text>
</comment>
<keyword evidence="2" id="KW-0805">Transcription regulation</keyword>
<feature type="DNA-binding region" description="H-T-H motif" evidence="5">
    <location>
        <begin position="31"/>
        <end position="50"/>
    </location>
</feature>
<dbReference type="Gene3D" id="1.10.357.10">
    <property type="entry name" value="Tetracycline Repressor, domain 2"/>
    <property type="match status" value="1"/>
</dbReference>
<dbReference type="InterPro" id="IPR001647">
    <property type="entry name" value="HTH_TetR"/>
</dbReference>
<keyword evidence="3 5" id="KW-0238">DNA-binding</keyword>
<evidence type="ECO:0000256" key="1">
    <source>
        <dbReference type="ARBA" id="ARBA00022491"/>
    </source>
</evidence>
<evidence type="ECO:0000256" key="2">
    <source>
        <dbReference type="ARBA" id="ARBA00023015"/>
    </source>
</evidence>
<reference evidence="7 8" key="1">
    <citation type="submission" date="2019-03" db="EMBL/GenBank/DDBJ databases">
        <title>Genomic Encyclopedia of Type Strains, Phase IV (KMG-IV): sequencing the most valuable type-strain genomes for metagenomic binning, comparative biology and taxonomic classification.</title>
        <authorList>
            <person name="Goeker M."/>
        </authorList>
    </citation>
    <scope>NUCLEOTIDE SEQUENCE [LARGE SCALE GENOMIC DNA]</scope>
    <source>
        <strain evidence="7 8">DSM 103923</strain>
    </source>
</reference>
<organism evidence="7 8">
    <name type="scientific">Sulfuritortus calidifontis</name>
    <dbReference type="NCBI Taxonomy" id="1914471"/>
    <lineage>
        <taxon>Bacteria</taxon>
        <taxon>Pseudomonadati</taxon>
        <taxon>Pseudomonadota</taxon>
        <taxon>Betaproteobacteria</taxon>
        <taxon>Nitrosomonadales</taxon>
        <taxon>Thiobacillaceae</taxon>
        <taxon>Sulfuritortus</taxon>
    </lineage>
</organism>
<dbReference type="PROSITE" id="PS50977">
    <property type="entry name" value="HTH_TETR_2"/>
    <property type="match status" value="1"/>
</dbReference>
<gene>
    <name evidence="7" type="ORF">EDC61_10989</name>
</gene>
<dbReference type="Pfam" id="PF00440">
    <property type="entry name" value="TetR_N"/>
    <property type="match status" value="1"/>
</dbReference>
<dbReference type="GO" id="GO:0000976">
    <property type="term" value="F:transcription cis-regulatory region binding"/>
    <property type="evidence" value="ECO:0007669"/>
    <property type="project" value="TreeGrafter"/>
</dbReference>
<dbReference type="PANTHER" id="PTHR30055">
    <property type="entry name" value="HTH-TYPE TRANSCRIPTIONAL REGULATOR RUTR"/>
    <property type="match status" value="1"/>
</dbReference>
<dbReference type="SUPFAM" id="SSF48498">
    <property type="entry name" value="Tetracyclin repressor-like, C-terminal domain"/>
    <property type="match status" value="1"/>
</dbReference>
<evidence type="ECO:0000313" key="8">
    <source>
        <dbReference type="Proteomes" id="UP000295135"/>
    </source>
</evidence>
<dbReference type="AlphaFoldDB" id="A0A4R3JWV5"/>
<dbReference type="InterPro" id="IPR009057">
    <property type="entry name" value="Homeodomain-like_sf"/>
</dbReference>
<evidence type="ECO:0000256" key="4">
    <source>
        <dbReference type="ARBA" id="ARBA00023163"/>
    </source>
</evidence>
<keyword evidence="8" id="KW-1185">Reference proteome</keyword>
<protein>
    <submittedName>
        <fullName evidence="7">TetR family transcriptional regulator</fullName>
    </submittedName>
</protein>
<evidence type="ECO:0000256" key="3">
    <source>
        <dbReference type="ARBA" id="ARBA00023125"/>
    </source>
</evidence>
<dbReference type="SUPFAM" id="SSF46689">
    <property type="entry name" value="Homeodomain-like"/>
    <property type="match status" value="1"/>
</dbReference>